<protein>
    <submittedName>
        <fullName evidence="2">Uncharacterized protein</fullName>
    </submittedName>
</protein>
<gene>
    <name evidence="2" type="ORF">COX47_01340</name>
</gene>
<proteinExistence type="predicted"/>
<sequence>MKKRRIKPYLHQLIYKNLVYLISFALIFVFFFLVIKIGLGKILILEIKNKSLTSDINALQTKYNLLNNPLILKENLDEDIAFLNQLIPNVEDYFSIIYALENLSQKTNFNIVSYNINLSSSTKNRLKLLVSGIGDTNSFMNFLETYNFAGGRLITAEKVSLSPQIPNLIGINLTFYNKKITYNSQTNVKVNENIFEKISSLKKIVSFNFGEVSNEESYDINYQKKTNPF</sequence>
<organism evidence="2 3">
    <name type="scientific">Candidatus Roizmanbacteria bacterium CG23_combo_of_CG06-09_8_20_14_all_35_49</name>
    <dbReference type="NCBI Taxonomy" id="1974863"/>
    <lineage>
        <taxon>Bacteria</taxon>
        <taxon>Candidatus Roizmaniibacteriota</taxon>
    </lineage>
</organism>
<keyword evidence="1" id="KW-1133">Transmembrane helix</keyword>
<feature type="transmembrane region" description="Helical" evidence="1">
    <location>
        <begin position="20"/>
        <end position="44"/>
    </location>
</feature>
<dbReference type="AlphaFoldDB" id="A0A2G9Y7H0"/>
<evidence type="ECO:0000256" key="1">
    <source>
        <dbReference type="SAM" id="Phobius"/>
    </source>
</evidence>
<evidence type="ECO:0000313" key="2">
    <source>
        <dbReference type="EMBL" id="PIP15146.1"/>
    </source>
</evidence>
<keyword evidence="1" id="KW-0812">Transmembrane</keyword>
<keyword evidence="1" id="KW-0472">Membrane</keyword>
<comment type="caution">
    <text evidence="2">The sequence shown here is derived from an EMBL/GenBank/DDBJ whole genome shotgun (WGS) entry which is preliminary data.</text>
</comment>
<reference evidence="2 3" key="1">
    <citation type="submission" date="2017-09" db="EMBL/GenBank/DDBJ databases">
        <title>Depth-based differentiation of microbial function through sediment-hosted aquifers and enrichment of novel symbionts in the deep terrestrial subsurface.</title>
        <authorList>
            <person name="Probst A.J."/>
            <person name="Ladd B."/>
            <person name="Jarett J.K."/>
            <person name="Geller-Mcgrath D.E."/>
            <person name="Sieber C.M."/>
            <person name="Emerson J.B."/>
            <person name="Anantharaman K."/>
            <person name="Thomas B.C."/>
            <person name="Malmstrom R."/>
            <person name="Stieglmeier M."/>
            <person name="Klingl A."/>
            <person name="Woyke T."/>
            <person name="Ryan C.M."/>
            <person name="Banfield J.F."/>
        </authorList>
    </citation>
    <scope>NUCLEOTIDE SEQUENCE [LARGE SCALE GENOMIC DNA]</scope>
    <source>
        <strain evidence="2">CG23_combo_of_CG06-09_8_20_14_all_35_49</strain>
    </source>
</reference>
<dbReference type="Proteomes" id="UP000231025">
    <property type="component" value="Unassembled WGS sequence"/>
</dbReference>
<name>A0A2G9Y7H0_9BACT</name>
<dbReference type="EMBL" id="PCRE01000016">
    <property type="protein sequence ID" value="PIP15146.1"/>
    <property type="molecule type" value="Genomic_DNA"/>
</dbReference>
<accession>A0A2G9Y7H0</accession>
<evidence type="ECO:0000313" key="3">
    <source>
        <dbReference type="Proteomes" id="UP000231025"/>
    </source>
</evidence>